<reference evidence="2" key="1">
    <citation type="journal article" date="2010" name="Evol. Dev.">
        <title>Species-specific coordinated gene expression and trans-regulation of larval color pattern in three swallowtail butterflies.</title>
        <authorList>
            <person name="Shirataki H."/>
            <person name="Futahashi R."/>
            <person name="Fujiwara H."/>
        </authorList>
    </citation>
    <scope>NUCLEOTIDE SEQUENCE</scope>
    <source>
        <tissue evidence="2">Epidermis</tissue>
    </source>
</reference>
<feature type="chain" id="PRO_5003074385" evidence="1">
    <location>
        <begin position="17"/>
        <end position="448"/>
    </location>
</feature>
<name>D5MRL6_PAPPL</name>
<sequence length="448" mass="47183">MNVLVILAALASGGLCHLPSGQQLPAQLPTQHTVYIQESTAPPKIVGHYTSVSSPAATVGQYAAGAGSRLSYAYPTTFTGTARNFGTAKSISSFPSFGSYSRNYQWPAAQQTFSKPSTSYVTTPSYSTTSAPNYSTVYSTPKSSTFTSGVYSTAATPVSSYPASYSTPTVSTFSSSFPAFVTPTAATSSPAYSASVSSTSAPFAKAYSTPATVTTTFPAANAYKSTLGTDYNAYSSASPQLFRDSSRPVVTQFSSPGLWTSQGTSRSFFSNVNSPVTIQKSTTFTPAKPTLSAYADAVTLHPLSGQYNTAVKNLGSQYSTQQSQYYPETNVVGSTVYTKPAYNSYSSVSSVPVAYSTPASWASYPTAQSVRLPAAAFYSVPAASHGAHWSGTSHLSSSAYNAQPTYTYTLQGAPLAREYHTLEAPHTQSWNTANSWSSLPAGKQLYVS</sequence>
<organism evidence="2">
    <name type="scientific">Papilio polytes</name>
    <name type="common">Common mormon</name>
    <name type="synonym">Swallowtail butterfly</name>
    <dbReference type="NCBI Taxonomy" id="76194"/>
    <lineage>
        <taxon>Eukaryota</taxon>
        <taxon>Metazoa</taxon>
        <taxon>Ecdysozoa</taxon>
        <taxon>Arthropoda</taxon>
        <taxon>Hexapoda</taxon>
        <taxon>Insecta</taxon>
        <taxon>Pterygota</taxon>
        <taxon>Neoptera</taxon>
        <taxon>Endopterygota</taxon>
        <taxon>Lepidoptera</taxon>
        <taxon>Glossata</taxon>
        <taxon>Ditrysia</taxon>
        <taxon>Papilionoidea</taxon>
        <taxon>Papilionidae</taxon>
        <taxon>Papilioninae</taxon>
        <taxon>Papilio</taxon>
    </lineage>
</organism>
<feature type="signal peptide" evidence="1">
    <location>
        <begin position="1"/>
        <end position="16"/>
    </location>
</feature>
<evidence type="ECO:0000256" key="1">
    <source>
        <dbReference type="SAM" id="SignalP"/>
    </source>
</evidence>
<dbReference type="EMBL" id="AB525748">
    <property type="protein sequence ID" value="BAJ07598.1"/>
    <property type="molecule type" value="mRNA"/>
</dbReference>
<evidence type="ECO:0000313" key="2">
    <source>
        <dbReference type="EMBL" id="BAJ07598.1"/>
    </source>
</evidence>
<gene>
    <name evidence="2" type="primary">YRG</name>
</gene>
<accession>D5MRL6</accession>
<dbReference type="AlphaFoldDB" id="D5MRL6"/>
<protein>
    <submittedName>
        <fullName evidence="2">Yellow related gene product</fullName>
    </submittedName>
</protein>
<proteinExistence type="evidence at transcript level"/>
<keyword evidence="1" id="KW-0732">Signal</keyword>